<dbReference type="InterPro" id="IPR002372">
    <property type="entry name" value="PQQ_rpt_dom"/>
</dbReference>
<feature type="non-terminal residue" evidence="2">
    <location>
        <position position="940"/>
    </location>
</feature>
<dbReference type="PROSITE" id="PS51257">
    <property type="entry name" value="PROKAR_LIPOPROTEIN"/>
    <property type="match status" value="1"/>
</dbReference>
<dbReference type="SMART" id="SM00564">
    <property type="entry name" value="PQQ"/>
    <property type="match status" value="7"/>
</dbReference>
<dbReference type="Gene3D" id="3.40.50.150">
    <property type="entry name" value="Vaccinia Virus protein VP39"/>
    <property type="match status" value="1"/>
</dbReference>
<feature type="domain" description="Pyrrolo-quinoline quinone repeat" evidence="1">
    <location>
        <begin position="606"/>
        <end position="766"/>
    </location>
</feature>
<sequence>MTRLLLTLLLGVMFSCSTWAGSAGKILESSGVKGGLVVHVSCADPASIMALRATDSYLVHGLDVDAVKVAKARKHIESKRLYGPVSVDTFDGKNLPYADNLVNLVVARELGDVSQEEVMRVLIPGGVAYVNGRKTIKPVSTELDEWTHYLHDADNNAVSRDSQVAPPKHLRWDAGPRWSRSHETDMSMTAMVSANGKLFYLIDDGPIGIHETPVTGLRGLPDKSSLVARDAYNGLILWKRPVPDWGTRSFKSDRLNWGARDMVFSSPAMLPRRLVVSGDRLYVTLGFNAPLSELDAVTGETLRTFVGTSDTQEILLSDGTLFLHVRDAEKISSVVALDLADGKVKWRHKAGLISPVTLAVARDRAAYFNGKELVVLNTADGSELWRAAVPSGPAQVKDIAHENSVVVLHENIVICAGRQVKAFSVEDGKPLWETSGRFNTFRGKPDVFIAGGLLWLGSNTGQGLDVTTGEVVKTLNTSGLFTDGHHTRCYRARATDNYLLWSKRGVEFMDIADQNHSKNDWVRSTCRYGVMPANGLLYTGPTPCFCYPGVKKNGFNAFSAADGSIADARRKEQAPKKGPAFDRIVKGKKVSPEDWPTYRHDNARSGYVRTVVPARLEESWQVQLTGRVSPPVAATGKLYVSEKDAHTVHCIDADSGKPVWRFVAGGSVDSPPTIHGGRVVFGCCDGRVYCLNSANGQIAWSFQAAPFEKRIISYGKLQSSWPVHGSVLVENEIVYCAAGISSFLDGGIYMYGLDVSSGEIVHRARLDNTDESLKDAKTRAHDMDGAKNDILVSNGNRLFMTQNVFDMSLQKIETRRIGRYGALETDLHLVASGGFLDDSGFDRLYWMYAKRWPGLYFADKATKAGQILVFDNKRTYGLHKFNKKFSRSPYYQPGAEGCELFADENDNEPLLDARQEKRERGTMSRAKEPVWSVQVPVNAR</sequence>
<evidence type="ECO:0000259" key="1">
    <source>
        <dbReference type="Pfam" id="PF13360"/>
    </source>
</evidence>
<dbReference type="PANTHER" id="PTHR34512">
    <property type="entry name" value="CELL SURFACE PROTEIN"/>
    <property type="match status" value="1"/>
</dbReference>
<dbReference type="AlphaFoldDB" id="A0A497EMD8"/>
<evidence type="ECO:0000313" key="3">
    <source>
        <dbReference type="Proteomes" id="UP000278475"/>
    </source>
</evidence>
<dbReference type="EMBL" id="QMQV01000172">
    <property type="protein sequence ID" value="RLE46641.1"/>
    <property type="molecule type" value="Genomic_DNA"/>
</dbReference>
<name>A0A497EMD8_9CREN</name>
<proteinExistence type="predicted"/>
<gene>
    <name evidence="2" type="ORF">DRJ31_09790</name>
</gene>
<dbReference type="SUPFAM" id="SSF53335">
    <property type="entry name" value="S-adenosyl-L-methionine-dependent methyltransferases"/>
    <property type="match status" value="1"/>
</dbReference>
<comment type="caution">
    <text evidence="2">The sequence shown here is derived from an EMBL/GenBank/DDBJ whole genome shotgun (WGS) entry which is preliminary data.</text>
</comment>
<accession>A0A497EMD8</accession>
<dbReference type="SUPFAM" id="SSF50998">
    <property type="entry name" value="Quinoprotein alcohol dehydrogenase-like"/>
    <property type="match status" value="2"/>
</dbReference>
<dbReference type="Gene3D" id="2.130.10.10">
    <property type="entry name" value="YVTN repeat-like/Quinoprotein amine dehydrogenase"/>
    <property type="match status" value="2"/>
</dbReference>
<dbReference type="Proteomes" id="UP000278475">
    <property type="component" value="Unassembled WGS sequence"/>
</dbReference>
<dbReference type="InterPro" id="IPR015943">
    <property type="entry name" value="WD40/YVTN_repeat-like_dom_sf"/>
</dbReference>
<evidence type="ECO:0000313" key="2">
    <source>
        <dbReference type="EMBL" id="RLE46641.1"/>
    </source>
</evidence>
<reference evidence="2 3" key="1">
    <citation type="submission" date="2018-06" db="EMBL/GenBank/DDBJ databases">
        <title>Extensive metabolic versatility and redundancy in microbially diverse, dynamic hydrothermal sediments.</title>
        <authorList>
            <person name="Dombrowski N."/>
            <person name="Teske A."/>
            <person name="Baker B.J."/>
        </authorList>
    </citation>
    <scope>NUCLEOTIDE SEQUENCE [LARGE SCALE GENOMIC DNA]</scope>
    <source>
        <strain evidence="2">B66_G16</strain>
    </source>
</reference>
<protein>
    <recommendedName>
        <fullName evidence="1">Pyrrolo-quinoline quinone repeat domain-containing protein</fullName>
    </recommendedName>
</protein>
<dbReference type="InterPro" id="IPR018391">
    <property type="entry name" value="PQQ_b-propeller_rpt"/>
</dbReference>
<dbReference type="InterPro" id="IPR011047">
    <property type="entry name" value="Quinoprotein_ADH-like_sf"/>
</dbReference>
<organism evidence="2 3">
    <name type="scientific">Thermoproteota archaeon</name>
    <dbReference type="NCBI Taxonomy" id="2056631"/>
    <lineage>
        <taxon>Archaea</taxon>
        <taxon>Thermoproteota</taxon>
    </lineage>
</organism>
<dbReference type="Pfam" id="PF13360">
    <property type="entry name" value="PQQ_2"/>
    <property type="match status" value="2"/>
</dbReference>
<dbReference type="PANTHER" id="PTHR34512:SF30">
    <property type="entry name" value="OUTER MEMBRANE PROTEIN ASSEMBLY FACTOR BAMB"/>
    <property type="match status" value="1"/>
</dbReference>
<dbReference type="InterPro" id="IPR029063">
    <property type="entry name" value="SAM-dependent_MTases_sf"/>
</dbReference>
<feature type="domain" description="Pyrrolo-quinoline quinone repeat" evidence="1">
    <location>
        <begin position="223"/>
        <end position="474"/>
    </location>
</feature>